<dbReference type="PANTHER" id="PTHR46796:SF13">
    <property type="entry name" value="HTH-TYPE TRANSCRIPTIONAL ACTIVATOR RHAS"/>
    <property type="match status" value="1"/>
</dbReference>
<evidence type="ECO:0000256" key="4">
    <source>
        <dbReference type="ARBA" id="ARBA00023159"/>
    </source>
</evidence>
<keyword evidence="3" id="KW-0238">DNA-binding</keyword>
<sequence length="274" mass="31405">MKTREGESSRMSAVPPFTSCATKLKRYIHLAQRNAFVYSPDAPYDDWTMLICEDGLVEYRVGNRSGEARAGDIVLCPPGEVLHRNALTIVSFQFAIFELRSFSEEKEIPFPYYGKHSFPQMSQFLVFAEKLKSSRELISESYTEHLLNDALYQIVREKTIRQKQKKATDPAMAEAVRFIHQHVFDEVSTKSAADHVGMYQSQFTRKFQKEMGTSPSGYIAGLRLEKIAALLVETDDSLEKIAHQSGYQNAYYLSRVFSKAMKMSPSQYRRIHQV</sequence>
<keyword evidence="2" id="KW-0805">Transcription regulation</keyword>
<dbReference type="OrthoDB" id="2636626at2"/>
<gene>
    <name evidence="7" type="ORF">FE784_28920</name>
</gene>
<accession>A0A5C4T134</accession>
<comment type="caution">
    <text evidence="7">The sequence shown here is derived from an EMBL/GenBank/DDBJ whole genome shotgun (WGS) entry which is preliminary data.</text>
</comment>
<dbReference type="AlphaFoldDB" id="A0A5C4T134"/>
<evidence type="ECO:0000256" key="5">
    <source>
        <dbReference type="ARBA" id="ARBA00023163"/>
    </source>
</evidence>
<name>A0A5C4T134_9BACL</name>
<dbReference type="SUPFAM" id="SSF46689">
    <property type="entry name" value="Homeodomain-like"/>
    <property type="match status" value="2"/>
</dbReference>
<keyword evidence="5" id="KW-0804">Transcription</keyword>
<dbReference type="SUPFAM" id="SSF51215">
    <property type="entry name" value="Regulatory protein AraC"/>
    <property type="match status" value="1"/>
</dbReference>
<dbReference type="PROSITE" id="PS01124">
    <property type="entry name" value="HTH_ARAC_FAMILY_2"/>
    <property type="match status" value="1"/>
</dbReference>
<evidence type="ECO:0000313" key="7">
    <source>
        <dbReference type="EMBL" id="TNJ62802.1"/>
    </source>
</evidence>
<dbReference type="Pfam" id="PF12833">
    <property type="entry name" value="HTH_18"/>
    <property type="match status" value="1"/>
</dbReference>
<evidence type="ECO:0000259" key="6">
    <source>
        <dbReference type="PROSITE" id="PS01124"/>
    </source>
</evidence>
<evidence type="ECO:0000256" key="2">
    <source>
        <dbReference type="ARBA" id="ARBA00023015"/>
    </source>
</evidence>
<dbReference type="Proteomes" id="UP000307943">
    <property type="component" value="Unassembled WGS sequence"/>
</dbReference>
<reference evidence="7 8" key="1">
    <citation type="submission" date="2019-05" db="EMBL/GenBank/DDBJ databases">
        <title>We sequenced the genome of Paenibacillus hemerocallicola KCTC 33185 for further insight into its adaptation and study the phylogeny of Paenibacillus.</title>
        <authorList>
            <person name="Narsing Rao M.P."/>
        </authorList>
    </citation>
    <scope>NUCLEOTIDE SEQUENCE [LARGE SCALE GENOMIC DNA]</scope>
    <source>
        <strain evidence="7 8">KCTC 33185</strain>
    </source>
</reference>
<dbReference type="InterPro" id="IPR037923">
    <property type="entry name" value="HTH-like"/>
</dbReference>
<dbReference type="GO" id="GO:0043565">
    <property type="term" value="F:sequence-specific DNA binding"/>
    <property type="evidence" value="ECO:0007669"/>
    <property type="project" value="InterPro"/>
</dbReference>
<dbReference type="SMART" id="SM00342">
    <property type="entry name" value="HTH_ARAC"/>
    <property type="match status" value="1"/>
</dbReference>
<evidence type="ECO:0000256" key="3">
    <source>
        <dbReference type="ARBA" id="ARBA00023125"/>
    </source>
</evidence>
<keyword evidence="4" id="KW-0010">Activator</keyword>
<keyword evidence="8" id="KW-1185">Reference proteome</keyword>
<dbReference type="PANTHER" id="PTHR46796">
    <property type="entry name" value="HTH-TYPE TRANSCRIPTIONAL ACTIVATOR RHAS-RELATED"/>
    <property type="match status" value="1"/>
</dbReference>
<dbReference type="InterPro" id="IPR050204">
    <property type="entry name" value="AraC_XylS_family_regulators"/>
</dbReference>
<dbReference type="InterPro" id="IPR018062">
    <property type="entry name" value="HTH_AraC-typ_CS"/>
</dbReference>
<proteinExistence type="predicted"/>
<organism evidence="7 8">
    <name type="scientific">Paenibacillus hemerocallicola</name>
    <dbReference type="NCBI Taxonomy" id="1172614"/>
    <lineage>
        <taxon>Bacteria</taxon>
        <taxon>Bacillati</taxon>
        <taxon>Bacillota</taxon>
        <taxon>Bacilli</taxon>
        <taxon>Bacillales</taxon>
        <taxon>Paenibacillaceae</taxon>
        <taxon>Paenibacillus</taxon>
    </lineage>
</organism>
<protein>
    <submittedName>
        <fullName evidence="7">Helix-turn-helix transcriptional regulator</fullName>
    </submittedName>
</protein>
<dbReference type="PROSITE" id="PS00041">
    <property type="entry name" value="HTH_ARAC_FAMILY_1"/>
    <property type="match status" value="1"/>
</dbReference>
<feature type="domain" description="HTH araC/xylS-type" evidence="6">
    <location>
        <begin position="173"/>
        <end position="271"/>
    </location>
</feature>
<keyword evidence="1" id="KW-0963">Cytoplasm</keyword>
<dbReference type="Gene3D" id="1.10.10.60">
    <property type="entry name" value="Homeodomain-like"/>
    <property type="match status" value="2"/>
</dbReference>
<evidence type="ECO:0000313" key="8">
    <source>
        <dbReference type="Proteomes" id="UP000307943"/>
    </source>
</evidence>
<evidence type="ECO:0000256" key="1">
    <source>
        <dbReference type="ARBA" id="ARBA00022490"/>
    </source>
</evidence>
<dbReference type="InterPro" id="IPR009057">
    <property type="entry name" value="Homeodomain-like_sf"/>
</dbReference>
<dbReference type="InterPro" id="IPR018060">
    <property type="entry name" value="HTH_AraC"/>
</dbReference>
<dbReference type="EMBL" id="VDCQ01000053">
    <property type="protein sequence ID" value="TNJ62802.1"/>
    <property type="molecule type" value="Genomic_DNA"/>
</dbReference>
<dbReference type="GO" id="GO:0003700">
    <property type="term" value="F:DNA-binding transcription factor activity"/>
    <property type="evidence" value="ECO:0007669"/>
    <property type="project" value="InterPro"/>
</dbReference>